<keyword evidence="2" id="KW-0808">Transferase</keyword>
<proteinExistence type="predicted"/>
<dbReference type="Gene3D" id="3.90.176.10">
    <property type="entry name" value="Toxin ADP-ribosyltransferase, Chain A, domain 1"/>
    <property type="match status" value="1"/>
</dbReference>
<comment type="caution">
    <text evidence="2">The sequence shown here is derived from an EMBL/GenBank/DDBJ whole genome shotgun (WGS) entry which is preliminary data.</text>
</comment>
<dbReference type="RefSeq" id="WP_077867507.1">
    <property type="nucleotide sequence ID" value="NZ_LZYZ01000012.1"/>
</dbReference>
<dbReference type="Proteomes" id="UP000191154">
    <property type="component" value="Unassembled WGS sequence"/>
</dbReference>
<evidence type="ECO:0000313" key="2">
    <source>
        <dbReference type="EMBL" id="OOM05693.1"/>
    </source>
</evidence>
<protein>
    <submittedName>
        <fullName evidence="2">ADP-ribosyltransferase exoenzyme</fullName>
    </submittedName>
</protein>
<dbReference type="PROSITE" id="PS51996">
    <property type="entry name" value="TR_MART"/>
    <property type="match status" value="1"/>
</dbReference>
<organism evidence="2 3">
    <name type="scientific">Clostridium saccharobutylicum</name>
    <dbReference type="NCBI Taxonomy" id="169679"/>
    <lineage>
        <taxon>Bacteria</taxon>
        <taxon>Bacillati</taxon>
        <taxon>Bacillota</taxon>
        <taxon>Clostridia</taxon>
        <taxon>Eubacteriales</taxon>
        <taxon>Clostridiaceae</taxon>
        <taxon>Clostridium</taxon>
    </lineage>
</organism>
<feature type="domain" description="ADP ribosyltransferase" evidence="1">
    <location>
        <begin position="76"/>
        <end position="212"/>
    </location>
</feature>
<name>A0A1S8MNC8_CLOSA</name>
<dbReference type="EMBL" id="LZYZ01000012">
    <property type="protein sequence ID" value="OOM05693.1"/>
    <property type="molecule type" value="Genomic_DNA"/>
</dbReference>
<gene>
    <name evidence="2" type="ORF">CLOSAC_45630</name>
</gene>
<dbReference type="Pfam" id="PF03496">
    <property type="entry name" value="ADPrib_exo_Tox"/>
    <property type="match status" value="1"/>
</dbReference>
<dbReference type="AlphaFoldDB" id="A0A1S8MNC8"/>
<dbReference type="GO" id="GO:0016740">
    <property type="term" value="F:transferase activity"/>
    <property type="evidence" value="ECO:0007669"/>
    <property type="project" value="UniProtKB-KW"/>
</dbReference>
<evidence type="ECO:0000313" key="3">
    <source>
        <dbReference type="Proteomes" id="UP000191154"/>
    </source>
</evidence>
<sequence length="229" mass="27403">MLYGKFKEFSLVEEAIEFGTKYFYDWLKEFQAKGEFRRLYELNDTDNMYLMIKMKYGQEYADKIKDKCLIYRDFSYYCGGTQGLAINELCRYGYTNYTYSFNTLRTMIERMDSEINKHEIKENIVAYRTFSYTHLLEAQERKKISKGNIIIDQGFMGCGLVKETLLKEHEYDTVMKVFVPAGSHALYLDFISRRRNEQEVLFKRGTRLKVLFNKKEFFSNKRNMICVVI</sequence>
<dbReference type="GO" id="GO:0005576">
    <property type="term" value="C:extracellular region"/>
    <property type="evidence" value="ECO:0007669"/>
    <property type="project" value="InterPro"/>
</dbReference>
<accession>A0A1S8MNC8</accession>
<dbReference type="SUPFAM" id="SSF56399">
    <property type="entry name" value="ADP-ribosylation"/>
    <property type="match status" value="1"/>
</dbReference>
<dbReference type="InterPro" id="IPR003540">
    <property type="entry name" value="ADP-ribosyltransferase"/>
</dbReference>
<evidence type="ECO:0000259" key="1">
    <source>
        <dbReference type="Pfam" id="PF03496"/>
    </source>
</evidence>
<reference evidence="2 3" key="1">
    <citation type="submission" date="2016-05" db="EMBL/GenBank/DDBJ databases">
        <title>Microbial solvent formation.</title>
        <authorList>
            <person name="Poehlein A."/>
            <person name="Montoya Solano J.D."/>
            <person name="Flitsch S."/>
            <person name="Krabben P."/>
            <person name="Duerre P."/>
            <person name="Daniel R."/>
        </authorList>
    </citation>
    <scope>NUCLEOTIDE SEQUENCE [LARGE SCALE GENOMIC DNA]</scope>
    <source>
        <strain evidence="2 3">L1-8</strain>
    </source>
</reference>